<gene>
    <name evidence="3" type="ORF">CTI12_AA524860</name>
</gene>
<dbReference type="EMBL" id="PKPP01011170">
    <property type="protein sequence ID" value="PWA44647.1"/>
    <property type="molecule type" value="Genomic_DNA"/>
</dbReference>
<dbReference type="CDD" id="cd03784">
    <property type="entry name" value="GT1_Gtf-like"/>
    <property type="match status" value="1"/>
</dbReference>
<organism evidence="3 4">
    <name type="scientific">Artemisia annua</name>
    <name type="common">Sweet wormwood</name>
    <dbReference type="NCBI Taxonomy" id="35608"/>
    <lineage>
        <taxon>Eukaryota</taxon>
        <taxon>Viridiplantae</taxon>
        <taxon>Streptophyta</taxon>
        <taxon>Embryophyta</taxon>
        <taxon>Tracheophyta</taxon>
        <taxon>Spermatophyta</taxon>
        <taxon>Magnoliopsida</taxon>
        <taxon>eudicotyledons</taxon>
        <taxon>Gunneridae</taxon>
        <taxon>Pentapetalae</taxon>
        <taxon>asterids</taxon>
        <taxon>campanulids</taxon>
        <taxon>Asterales</taxon>
        <taxon>Asteraceae</taxon>
        <taxon>Asteroideae</taxon>
        <taxon>Anthemideae</taxon>
        <taxon>Artemisiinae</taxon>
        <taxon>Artemisia</taxon>
    </lineage>
</organism>
<evidence type="ECO:0000313" key="3">
    <source>
        <dbReference type="EMBL" id="PWA44647.1"/>
    </source>
</evidence>
<sequence length="446" mass="49365">MTMGQSYPHILLVCQSVQGHLNPSFQLANNLISAGARVTLATTVSGFHKLKSLPPIHGLSFASFTDGHDDDNHAIWNPGYAYDIERFASESIGTLVKTLSENGNKVNLLVYTLYLPFAADVARDLNVPSALFLIQSATCFSIYNRFCNRGDGIVAVNNDINTSVTLKLPGLPMFKWNDLPTFVLPTYPRFSDMCYVYQDHMNVLEEDSNACVLVNTLDGLEPDSMKSIKNSIVVGPLVSSTFSDNKGSCFEWLDSKQENSVVYVSFGSLAVLTKTQKVELLHGLMKTQRPFLLVLRDVGEVDEDVEIKQLKEKVSEYGLIVGWCAQLEVLKHSAIGCFVTHCGWNSTLESLAAGVAIVGCPQFSDQTTNAKMVEEVWGNGVRAFLDEEMVVKRDEIKRCLDVVMDGGERAKDIKKNVEKWRKVAEESVKDGGSLQTNLKLFLKNIS</sequence>
<keyword evidence="4" id="KW-1185">Reference proteome</keyword>
<dbReference type="OrthoDB" id="5835829at2759"/>
<dbReference type="SUPFAM" id="SSF53756">
    <property type="entry name" value="UDP-Glycosyltransferase/glycogen phosphorylase"/>
    <property type="match status" value="1"/>
</dbReference>
<keyword evidence="2" id="KW-0808">Transferase</keyword>
<dbReference type="AlphaFoldDB" id="A0A2U1L6K7"/>
<comment type="similarity">
    <text evidence="1">Belongs to the UDP-glycosyltransferase family.</text>
</comment>
<protein>
    <recommendedName>
        <fullName evidence="5">Glycosyltransferase</fullName>
    </recommendedName>
</protein>
<evidence type="ECO:0000313" key="4">
    <source>
        <dbReference type="Proteomes" id="UP000245207"/>
    </source>
</evidence>
<proteinExistence type="inferred from homology"/>
<dbReference type="GO" id="GO:0080043">
    <property type="term" value="F:quercetin 3-O-glucosyltransferase activity"/>
    <property type="evidence" value="ECO:0007669"/>
    <property type="project" value="TreeGrafter"/>
</dbReference>
<evidence type="ECO:0000256" key="2">
    <source>
        <dbReference type="ARBA" id="ARBA00022679"/>
    </source>
</evidence>
<dbReference type="Pfam" id="PF00201">
    <property type="entry name" value="UDPGT"/>
    <property type="match status" value="1"/>
</dbReference>
<dbReference type="GO" id="GO:0080044">
    <property type="term" value="F:quercetin 7-O-glucosyltransferase activity"/>
    <property type="evidence" value="ECO:0007669"/>
    <property type="project" value="TreeGrafter"/>
</dbReference>
<name>A0A2U1L6K7_ARTAN</name>
<dbReference type="PANTHER" id="PTHR11926">
    <property type="entry name" value="GLUCOSYL/GLUCURONOSYL TRANSFERASES"/>
    <property type="match status" value="1"/>
</dbReference>
<dbReference type="InterPro" id="IPR002213">
    <property type="entry name" value="UDP_glucos_trans"/>
</dbReference>
<evidence type="ECO:0008006" key="5">
    <source>
        <dbReference type="Google" id="ProtNLM"/>
    </source>
</evidence>
<accession>A0A2U1L6K7</accession>
<dbReference type="FunFam" id="3.40.50.2000:FF:000019">
    <property type="entry name" value="Glycosyltransferase"/>
    <property type="match status" value="1"/>
</dbReference>
<reference evidence="3 4" key="1">
    <citation type="journal article" date="2018" name="Mol. Plant">
        <title>The genome of Artemisia annua provides insight into the evolution of Asteraceae family and artemisinin biosynthesis.</title>
        <authorList>
            <person name="Shen Q."/>
            <person name="Zhang L."/>
            <person name="Liao Z."/>
            <person name="Wang S."/>
            <person name="Yan T."/>
            <person name="Shi P."/>
            <person name="Liu M."/>
            <person name="Fu X."/>
            <person name="Pan Q."/>
            <person name="Wang Y."/>
            <person name="Lv Z."/>
            <person name="Lu X."/>
            <person name="Zhang F."/>
            <person name="Jiang W."/>
            <person name="Ma Y."/>
            <person name="Chen M."/>
            <person name="Hao X."/>
            <person name="Li L."/>
            <person name="Tang Y."/>
            <person name="Lv G."/>
            <person name="Zhou Y."/>
            <person name="Sun X."/>
            <person name="Brodelius P.E."/>
            <person name="Rose J.K.C."/>
            <person name="Tang K."/>
        </authorList>
    </citation>
    <scope>NUCLEOTIDE SEQUENCE [LARGE SCALE GENOMIC DNA]</scope>
    <source>
        <strain evidence="4">cv. Huhao1</strain>
        <tissue evidence="3">Leaf</tissue>
    </source>
</reference>
<dbReference type="PANTHER" id="PTHR11926:SF1534">
    <property type="entry name" value="GLYCOSYLTRANSFERASE"/>
    <property type="match status" value="1"/>
</dbReference>
<comment type="caution">
    <text evidence="3">The sequence shown here is derived from an EMBL/GenBank/DDBJ whole genome shotgun (WGS) entry which is preliminary data.</text>
</comment>
<dbReference type="Gene3D" id="3.40.50.2000">
    <property type="entry name" value="Glycogen Phosphorylase B"/>
    <property type="match status" value="2"/>
</dbReference>
<evidence type="ECO:0000256" key="1">
    <source>
        <dbReference type="ARBA" id="ARBA00009995"/>
    </source>
</evidence>
<dbReference type="Proteomes" id="UP000245207">
    <property type="component" value="Unassembled WGS sequence"/>
</dbReference>